<proteinExistence type="inferred from homology"/>
<sequence length="93" mass="10816">MKHFVYILECGDGTYYTGYSNDVQARLKKHLQGKGAKYTRGRTPLSLVYEKGFETKEEALQAEYSIKKLTRQKKERLIKKEGCMNNEDSTEFP</sequence>
<dbReference type="InterPro" id="IPR035901">
    <property type="entry name" value="GIY-YIG_endonuc_sf"/>
</dbReference>
<accession>A0A1S2M749</accession>
<dbReference type="Pfam" id="PF01541">
    <property type="entry name" value="GIY-YIG"/>
    <property type="match status" value="1"/>
</dbReference>
<dbReference type="AlphaFoldDB" id="A0A1S2M749"/>
<comment type="caution">
    <text evidence="3">The sequence shown here is derived from an EMBL/GenBank/DDBJ whole genome shotgun (WGS) entry which is preliminary data.</text>
</comment>
<evidence type="ECO:0000259" key="2">
    <source>
        <dbReference type="PROSITE" id="PS50164"/>
    </source>
</evidence>
<dbReference type="RefSeq" id="WP_071389391.1">
    <property type="nucleotide sequence ID" value="NZ_MLQS01000011.1"/>
</dbReference>
<dbReference type="PANTHER" id="PTHR34477">
    <property type="entry name" value="UPF0213 PROTEIN YHBQ"/>
    <property type="match status" value="1"/>
</dbReference>
<keyword evidence="4" id="KW-1185">Reference proteome</keyword>
<comment type="similarity">
    <text evidence="1">Belongs to the UPF0213 family.</text>
</comment>
<feature type="domain" description="GIY-YIG" evidence="2">
    <location>
        <begin position="1"/>
        <end position="76"/>
    </location>
</feature>
<dbReference type="OrthoDB" id="9807770at2"/>
<dbReference type="InterPro" id="IPR000305">
    <property type="entry name" value="GIY-YIG_endonuc"/>
</dbReference>
<dbReference type="SMART" id="SM00465">
    <property type="entry name" value="GIYc"/>
    <property type="match status" value="1"/>
</dbReference>
<dbReference type="CDD" id="cd10456">
    <property type="entry name" value="GIY-YIG_UPF0213"/>
    <property type="match status" value="1"/>
</dbReference>
<gene>
    <name evidence="3" type="ORF">BKP45_09025</name>
</gene>
<evidence type="ECO:0000313" key="3">
    <source>
        <dbReference type="EMBL" id="OIJ20541.1"/>
    </source>
</evidence>
<dbReference type="STRING" id="472963.BKP45_09025"/>
<evidence type="ECO:0000313" key="4">
    <source>
        <dbReference type="Proteomes" id="UP000180057"/>
    </source>
</evidence>
<dbReference type="InterPro" id="IPR050190">
    <property type="entry name" value="UPF0213_domain"/>
</dbReference>
<dbReference type="Gene3D" id="3.40.1440.10">
    <property type="entry name" value="GIY-YIG endonuclease"/>
    <property type="match status" value="1"/>
</dbReference>
<organism evidence="3 4">
    <name type="scientific">Anaerobacillus alkalidiazotrophicus</name>
    <dbReference type="NCBI Taxonomy" id="472963"/>
    <lineage>
        <taxon>Bacteria</taxon>
        <taxon>Bacillati</taxon>
        <taxon>Bacillota</taxon>
        <taxon>Bacilli</taxon>
        <taxon>Bacillales</taxon>
        <taxon>Bacillaceae</taxon>
        <taxon>Anaerobacillus</taxon>
    </lineage>
</organism>
<dbReference type="PANTHER" id="PTHR34477:SF1">
    <property type="entry name" value="UPF0213 PROTEIN YHBQ"/>
    <property type="match status" value="1"/>
</dbReference>
<reference evidence="3 4" key="1">
    <citation type="submission" date="2016-10" db="EMBL/GenBank/DDBJ databases">
        <title>Draft genome sequences of four alkaliphilic bacteria belonging to the Anaerobacillus genus.</title>
        <authorList>
            <person name="Bassil N.M."/>
            <person name="Lloyd J.R."/>
        </authorList>
    </citation>
    <scope>NUCLEOTIDE SEQUENCE [LARGE SCALE GENOMIC DNA]</scope>
    <source>
        <strain evidence="3 4">DSM 22531</strain>
    </source>
</reference>
<dbReference type="Proteomes" id="UP000180057">
    <property type="component" value="Unassembled WGS sequence"/>
</dbReference>
<protein>
    <recommendedName>
        <fullName evidence="2">GIY-YIG domain-containing protein</fullName>
    </recommendedName>
</protein>
<dbReference type="PROSITE" id="PS50164">
    <property type="entry name" value="GIY_YIG"/>
    <property type="match status" value="1"/>
</dbReference>
<dbReference type="EMBL" id="MLQS01000011">
    <property type="protein sequence ID" value="OIJ20541.1"/>
    <property type="molecule type" value="Genomic_DNA"/>
</dbReference>
<evidence type="ECO:0000256" key="1">
    <source>
        <dbReference type="ARBA" id="ARBA00007435"/>
    </source>
</evidence>
<dbReference type="SUPFAM" id="SSF82771">
    <property type="entry name" value="GIY-YIG endonuclease"/>
    <property type="match status" value="1"/>
</dbReference>
<name>A0A1S2M749_9BACI</name>